<feature type="transmembrane region" description="Helical" evidence="1">
    <location>
        <begin position="457"/>
        <end position="481"/>
    </location>
</feature>
<evidence type="ECO:0000313" key="4">
    <source>
        <dbReference type="Proteomes" id="UP000246702"/>
    </source>
</evidence>
<dbReference type="Pfam" id="PF00171">
    <property type="entry name" value="Aldedh"/>
    <property type="match status" value="2"/>
</dbReference>
<feature type="domain" description="Aldehyde dehydrogenase" evidence="2">
    <location>
        <begin position="198"/>
        <end position="368"/>
    </location>
</feature>
<accession>A0A317XC34</accession>
<dbReference type="Proteomes" id="UP000246702">
    <property type="component" value="Unassembled WGS sequence"/>
</dbReference>
<evidence type="ECO:0000256" key="1">
    <source>
        <dbReference type="SAM" id="Phobius"/>
    </source>
</evidence>
<proteinExistence type="predicted"/>
<comment type="caution">
    <text evidence="3">The sequence shown here is derived from an EMBL/GenBank/DDBJ whole genome shotgun (WGS) entry which is preliminary data.</text>
</comment>
<dbReference type="Gene3D" id="3.40.309.10">
    <property type="entry name" value="Aldehyde Dehydrogenase, Chain A, domain 2"/>
    <property type="match status" value="1"/>
</dbReference>
<gene>
    <name evidence="3" type="ORF">BO94DRAFT_591776</name>
</gene>
<feature type="domain" description="Aldehyde dehydrogenase" evidence="2">
    <location>
        <begin position="22"/>
        <end position="152"/>
    </location>
</feature>
<dbReference type="InterPro" id="IPR016162">
    <property type="entry name" value="Ald_DH_N"/>
</dbReference>
<evidence type="ECO:0000313" key="3">
    <source>
        <dbReference type="EMBL" id="PWY96204.1"/>
    </source>
</evidence>
<protein>
    <submittedName>
        <fullName evidence="3">Aldehyde dehydrogenase PutA</fullName>
    </submittedName>
</protein>
<dbReference type="InterPro" id="IPR016163">
    <property type="entry name" value="Ald_DH_C"/>
</dbReference>
<dbReference type="GO" id="GO:0016620">
    <property type="term" value="F:oxidoreductase activity, acting on the aldehyde or oxo group of donors, NAD or NADP as acceptor"/>
    <property type="evidence" value="ECO:0007669"/>
    <property type="project" value="InterPro"/>
</dbReference>
<name>A0A317XC34_9EURO</name>
<evidence type="ECO:0000259" key="2">
    <source>
        <dbReference type="Pfam" id="PF00171"/>
    </source>
</evidence>
<dbReference type="InterPro" id="IPR015590">
    <property type="entry name" value="Aldehyde_DH_dom"/>
</dbReference>
<dbReference type="RefSeq" id="XP_025472965.1">
    <property type="nucleotide sequence ID" value="XM_025616130.1"/>
</dbReference>
<dbReference type="OrthoDB" id="5596991at2759"/>
<dbReference type="Gene3D" id="3.40.605.10">
    <property type="entry name" value="Aldehyde Dehydrogenase, Chain A, domain 1"/>
    <property type="match status" value="1"/>
</dbReference>
<reference evidence="3 4" key="1">
    <citation type="submission" date="2016-12" db="EMBL/GenBank/DDBJ databases">
        <title>The genomes of Aspergillus section Nigri reveals drivers in fungal speciation.</title>
        <authorList>
            <consortium name="DOE Joint Genome Institute"/>
            <person name="Vesth T.C."/>
            <person name="Nybo J."/>
            <person name="Theobald S."/>
            <person name="Brandl J."/>
            <person name="Frisvad J.C."/>
            <person name="Nielsen K.F."/>
            <person name="Lyhne E.K."/>
            <person name="Kogle M.E."/>
            <person name="Kuo A."/>
            <person name="Riley R."/>
            <person name="Clum A."/>
            <person name="Nolan M."/>
            <person name="Lipzen A."/>
            <person name="Salamov A."/>
            <person name="Henrissat B."/>
            <person name="Wiebenga A."/>
            <person name="De Vries R.P."/>
            <person name="Grigoriev I.V."/>
            <person name="Mortensen U.H."/>
            <person name="Andersen M.R."/>
            <person name="Baker S.E."/>
        </authorList>
    </citation>
    <scope>NUCLEOTIDE SEQUENCE [LARGE SCALE GENOMIC DNA]</scope>
    <source>
        <strain evidence="3 4">CBS 115572</strain>
    </source>
</reference>
<dbReference type="STRING" id="1450535.A0A317XC34"/>
<keyword evidence="1" id="KW-0472">Membrane</keyword>
<organism evidence="3 4">
    <name type="scientific">Aspergillus sclerotioniger CBS 115572</name>
    <dbReference type="NCBI Taxonomy" id="1450535"/>
    <lineage>
        <taxon>Eukaryota</taxon>
        <taxon>Fungi</taxon>
        <taxon>Dikarya</taxon>
        <taxon>Ascomycota</taxon>
        <taxon>Pezizomycotina</taxon>
        <taxon>Eurotiomycetes</taxon>
        <taxon>Eurotiomycetidae</taxon>
        <taxon>Eurotiales</taxon>
        <taxon>Aspergillaceae</taxon>
        <taxon>Aspergillus</taxon>
        <taxon>Aspergillus subgen. Circumdati</taxon>
    </lineage>
</organism>
<dbReference type="PANTHER" id="PTHR43111">
    <property type="entry name" value="ALDEHYDE DEHYDROGENASE B-RELATED"/>
    <property type="match status" value="1"/>
</dbReference>
<keyword evidence="4" id="KW-1185">Reference proteome</keyword>
<dbReference type="GeneID" id="37118273"/>
<dbReference type="InterPro" id="IPR016161">
    <property type="entry name" value="Ald_DH/histidinol_DH"/>
</dbReference>
<dbReference type="SUPFAM" id="SSF53720">
    <property type="entry name" value="ALDH-like"/>
    <property type="match status" value="1"/>
</dbReference>
<dbReference type="PANTHER" id="PTHR43111:SF1">
    <property type="entry name" value="ALDEHYDE DEHYDROGENASE B-RELATED"/>
    <property type="match status" value="1"/>
</dbReference>
<dbReference type="AlphaFoldDB" id="A0A317XC34"/>
<keyword evidence="1" id="KW-1133">Transmembrane helix</keyword>
<dbReference type="EMBL" id="MSFK01000001">
    <property type="protein sequence ID" value="PWY96204.1"/>
    <property type="molecule type" value="Genomic_DNA"/>
</dbReference>
<sequence length="488" mass="52965">MVTTQPFPRLLAAEIDGRCQNIRYRQNQFHRLQSALVQNIDQIKDAIAVDSGHSSEEVRAEICLAIKEIRTHYASLDLKKDLEVEYRVANGRDNTDGKRGVGIVYIVPCSHTMFFSVLAALSAAVAAGNCVVLELMKNTMALPGVLKKILPQALDADTFAISEERPDSAFLKRVHMVVQNDSVPFSRNTLSSPTSSRTVALVDRTANISAAAEALVSARFAFGGRSTYSPDVVLVQEFAMKEFVEAIIQRASKYLGGQNGEARQTVVNPRRASSGISLLDAAHKDASARVIVSGSEWGVVEVLDRRKSSLLQRKVSEKVLVLHPVTSLDDAIDFSNSLGTLAATYAFAAPAAAKYLTQFIDSYSSWVNHVPTDLLIGPAYPINQPTSRETRYSISSLQIPRPQFVTETSNTALVREIISTAVGHSTKSNDAWREALAPLPPIGQAEGKRIGFFEQGIITGGVITLFSLVATLSTLGIYGYAAVRRLGA</sequence>
<keyword evidence="1" id="KW-0812">Transmembrane</keyword>